<dbReference type="GO" id="GO:0016787">
    <property type="term" value="F:hydrolase activity"/>
    <property type="evidence" value="ECO:0007669"/>
    <property type="project" value="UniProtKB-KW"/>
</dbReference>
<dbReference type="EMBL" id="JACHXU010000003">
    <property type="protein sequence ID" value="MBB3205250.1"/>
    <property type="molecule type" value="Genomic_DNA"/>
</dbReference>
<evidence type="ECO:0000256" key="2">
    <source>
        <dbReference type="SAM" id="MobiDB-lite"/>
    </source>
</evidence>
<sequence length="432" mass="48495">MTGTLDAGSRNSGNRQSVPASVAPPASDFAANHRLVVETSYREEAYPVTVPYTGESGRRSTKMETRTRRVPVTVHRWVPVDGSAEPDQMRAYHDERILMLAGQLRDKPSSDSDSKEEEAKLSELRKRLDAEFVRMHERQAAEIEATQKRLSAVKEVHEKRGENQSQIVQRRIDQLLGRRDPLDWNYRSPAVVTPPAPQPPSAAVWSADSPNQRFPTFENRFQAPQPLPPQPYPSTSALLQPREPSFGSAAFPTPNVYQPPAALIPKEASEATEPSRFGNVNEVFEVIAKASEAELTIQSTKVRMDEVAELYKKGALPQTELRKATLEHETARKRSAVLQLQLQSIRRALAREVENAERRLEDIAEQHESRESPLTAAEEIAIQLESRRANSAMEAAKDALTQFDEAMRLIPSRDEVQQPNETPEELNPITTY</sequence>
<dbReference type="RefSeq" id="WP_184302559.1">
    <property type="nucleotide sequence ID" value="NZ_JACHXU010000003.1"/>
</dbReference>
<comment type="caution">
    <text evidence="3">The sequence shown here is derived from an EMBL/GenBank/DDBJ whole genome shotgun (WGS) entry which is preliminary data.</text>
</comment>
<gene>
    <name evidence="3" type="ORF">FHS27_001050</name>
</gene>
<reference evidence="3 4" key="1">
    <citation type="submission" date="2020-08" db="EMBL/GenBank/DDBJ databases">
        <title>Genomic Encyclopedia of Type Strains, Phase III (KMG-III): the genomes of soil and plant-associated and newly described type strains.</title>
        <authorList>
            <person name="Whitman W."/>
        </authorList>
    </citation>
    <scope>NUCLEOTIDE SEQUENCE [LARGE SCALE GENOMIC DNA]</scope>
    <source>
        <strain evidence="3 4">CECT 8075</strain>
    </source>
</reference>
<name>A0A7W5DVN7_9BACT</name>
<keyword evidence="4" id="KW-1185">Reference proteome</keyword>
<proteinExistence type="predicted"/>
<evidence type="ECO:0000313" key="4">
    <source>
        <dbReference type="Proteomes" id="UP000536179"/>
    </source>
</evidence>
<feature type="region of interest" description="Disordered" evidence="2">
    <location>
        <begin position="1"/>
        <end position="25"/>
    </location>
</feature>
<feature type="coiled-coil region" evidence="1">
    <location>
        <begin position="339"/>
        <end position="370"/>
    </location>
</feature>
<keyword evidence="3" id="KW-0378">Hydrolase</keyword>
<feature type="compositionally biased region" description="Polar residues" evidence="2">
    <location>
        <begin position="1"/>
        <end position="19"/>
    </location>
</feature>
<dbReference type="AlphaFoldDB" id="A0A7W5DVN7"/>
<dbReference type="Proteomes" id="UP000536179">
    <property type="component" value="Unassembled WGS sequence"/>
</dbReference>
<feature type="region of interest" description="Disordered" evidence="2">
    <location>
        <begin position="410"/>
        <end position="432"/>
    </location>
</feature>
<evidence type="ECO:0000313" key="3">
    <source>
        <dbReference type="EMBL" id="MBB3205250.1"/>
    </source>
</evidence>
<accession>A0A7W5DVN7</accession>
<evidence type="ECO:0000256" key="1">
    <source>
        <dbReference type="SAM" id="Coils"/>
    </source>
</evidence>
<organism evidence="3 4">
    <name type="scientific">Aporhodopirellula rubra</name>
    <dbReference type="NCBI Taxonomy" id="980271"/>
    <lineage>
        <taxon>Bacteria</taxon>
        <taxon>Pseudomonadati</taxon>
        <taxon>Planctomycetota</taxon>
        <taxon>Planctomycetia</taxon>
        <taxon>Pirellulales</taxon>
        <taxon>Pirellulaceae</taxon>
        <taxon>Aporhodopirellula</taxon>
    </lineage>
</organism>
<protein>
    <submittedName>
        <fullName evidence="3">Membrane-associated HD superfamily phosphohydrolase</fullName>
    </submittedName>
</protein>
<keyword evidence="1" id="KW-0175">Coiled coil</keyword>